<dbReference type="AlphaFoldDB" id="A0A6G7CL40"/>
<organism evidence="4 5">
    <name type="scientific">Vibrio ziniensis</name>
    <dbReference type="NCBI Taxonomy" id="2711221"/>
    <lineage>
        <taxon>Bacteria</taxon>
        <taxon>Pseudomonadati</taxon>
        <taxon>Pseudomonadota</taxon>
        <taxon>Gammaproteobacteria</taxon>
        <taxon>Vibrionales</taxon>
        <taxon>Vibrionaceae</taxon>
        <taxon>Vibrio</taxon>
    </lineage>
</organism>
<dbReference type="CDD" id="cd07572">
    <property type="entry name" value="nit"/>
    <property type="match status" value="1"/>
</dbReference>
<name>A0A6G7CL40_9VIBR</name>
<gene>
    <name evidence="4" type="ORF">G5S32_12900</name>
</gene>
<evidence type="ECO:0000313" key="4">
    <source>
        <dbReference type="EMBL" id="QIH42819.1"/>
    </source>
</evidence>
<evidence type="ECO:0000313" key="5">
    <source>
        <dbReference type="Proteomes" id="UP000503003"/>
    </source>
</evidence>
<dbReference type="InterPro" id="IPR001110">
    <property type="entry name" value="UPF0012_CS"/>
</dbReference>
<proteinExistence type="inferred from homology"/>
<sequence length="290" mass="32311">MERIGLIQMTSSADVNDNLTYIEQQTALLTKQGAKWVITPENAVVFGNKEDYHHNAEVLGDGPIQARMSRLAQQQKVWILIGSMPLLRDRESGRQAETTKAVTTKAVTTTSVLFNPQGDIVAHYDKLHMFDVDVADGHKRYRESETFTPGNEIVVTETPFGMLGLSICYDVRFPHLYSQLRRLGAQILLVPAAFTAVTGKAHWEVLLRARAIENQCWVIAVGQGGHHIGGRETWGHSMVINPWGEVIASLDQDAASLIADIDLEQIESVRSAMPISAHTRFHNQFIEKKS</sequence>
<keyword evidence="2 4" id="KW-0378">Hydrolase</keyword>
<dbReference type="PROSITE" id="PS50263">
    <property type="entry name" value="CN_HYDROLASE"/>
    <property type="match status" value="1"/>
</dbReference>
<dbReference type="SUPFAM" id="SSF56317">
    <property type="entry name" value="Carbon-nitrogen hydrolase"/>
    <property type="match status" value="1"/>
</dbReference>
<dbReference type="Proteomes" id="UP000503003">
    <property type="component" value="Chromosome 1"/>
</dbReference>
<dbReference type="InterPro" id="IPR036526">
    <property type="entry name" value="C-N_Hydrolase_sf"/>
</dbReference>
<dbReference type="KEGG" id="vzi:G5S32_12900"/>
<dbReference type="GO" id="GO:0016811">
    <property type="term" value="F:hydrolase activity, acting on carbon-nitrogen (but not peptide) bonds, in linear amides"/>
    <property type="evidence" value="ECO:0007669"/>
    <property type="project" value="InterPro"/>
</dbReference>
<dbReference type="PROSITE" id="PS01227">
    <property type="entry name" value="UPF0012"/>
    <property type="match status" value="1"/>
</dbReference>
<dbReference type="PANTHER" id="PTHR23088">
    <property type="entry name" value="NITRILASE-RELATED"/>
    <property type="match status" value="1"/>
</dbReference>
<protein>
    <submittedName>
        <fullName evidence="4">Carbon-nitrogen hydrolase family protein</fullName>
    </submittedName>
</protein>
<dbReference type="RefSeq" id="WP_165312370.1">
    <property type="nucleotide sequence ID" value="NZ_CP049331.1"/>
</dbReference>
<dbReference type="Pfam" id="PF00795">
    <property type="entry name" value="CN_hydrolase"/>
    <property type="match status" value="1"/>
</dbReference>
<evidence type="ECO:0000259" key="3">
    <source>
        <dbReference type="PROSITE" id="PS50263"/>
    </source>
</evidence>
<accession>A0A6G7CL40</accession>
<reference evidence="4 5" key="1">
    <citation type="submission" date="2020-02" db="EMBL/GenBank/DDBJ databases">
        <title>A complete genome of a marine bacterium Vibrio sp. ZWAL4003 isolated from the mangrove sediment with the ability to degrade polysaccharides.</title>
        <authorList>
            <person name="Wu J."/>
            <person name="Qu W."/>
            <person name="Zeng R."/>
        </authorList>
    </citation>
    <scope>NUCLEOTIDE SEQUENCE [LARGE SCALE GENOMIC DNA]</scope>
    <source>
        <strain evidence="4 5">ZWAL4003</strain>
    </source>
</reference>
<keyword evidence="5" id="KW-1185">Reference proteome</keyword>
<feature type="domain" description="CN hydrolase" evidence="3">
    <location>
        <begin position="2"/>
        <end position="263"/>
    </location>
</feature>
<evidence type="ECO:0000256" key="1">
    <source>
        <dbReference type="ARBA" id="ARBA00010613"/>
    </source>
</evidence>
<comment type="similarity">
    <text evidence="1">Belongs to the carbon-nitrogen hydrolase superfamily. NIT1/NIT2 family.</text>
</comment>
<dbReference type="InterPro" id="IPR045254">
    <property type="entry name" value="Nit1/2_C-N_Hydrolase"/>
</dbReference>
<dbReference type="Gene3D" id="3.60.110.10">
    <property type="entry name" value="Carbon-nitrogen hydrolase"/>
    <property type="match status" value="1"/>
</dbReference>
<dbReference type="PANTHER" id="PTHR23088:SF27">
    <property type="entry name" value="DEAMINATED GLUTATHIONE AMIDASE"/>
    <property type="match status" value="1"/>
</dbReference>
<evidence type="ECO:0000256" key="2">
    <source>
        <dbReference type="ARBA" id="ARBA00022801"/>
    </source>
</evidence>
<dbReference type="EMBL" id="CP049331">
    <property type="protein sequence ID" value="QIH42819.1"/>
    <property type="molecule type" value="Genomic_DNA"/>
</dbReference>
<dbReference type="InterPro" id="IPR003010">
    <property type="entry name" value="C-N_Hydrolase"/>
</dbReference>